<evidence type="ECO:0000256" key="1">
    <source>
        <dbReference type="ARBA" id="ARBA00023015"/>
    </source>
</evidence>
<dbReference type="InterPro" id="IPR036390">
    <property type="entry name" value="WH_DNA-bd_sf"/>
</dbReference>
<dbReference type="InterPro" id="IPR001845">
    <property type="entry name" value="HTH_ArsR_DNA-bd_dom"/>
</dbReference>
<dbReference type="PANTHER" id="PTHR43132">
    <property type="entry name" value="ARSENICAL RESISTANCE OPERON REPRESSOR ARSR-RELATED"/>
    <property type="match status" value="1"/>
</dbReference>
<dbReference type="PRINTS" id="PR00778">
    <property type="entry name" value="HTHARSR"/>
</dbReference>
<name>H1Z204_9EURY</name>
<dbReference type="PANTHER" id="PTHR43132:SF2">
    <property type="entry name" value="ARSENICAL RESISTANCE OPERON REPRESSOR ARSR-RELATED"/>
    <property type="match status" value="1"/>
</dbReference>
<dbReference type="GO" id="GO:0003700">
    <property type="term" value="F:DNA-binding transcription factor activity"/>
    <property type="evidence" value="ECO:0007669"/>
    <property type="project" value="InterPro"/>
</dbReference>
<keyword evidence="3" id="KW-0804">Transcription</keyword>
<dbReference type="AlphaFoldDB" id="H1Z204"/>
<feature type="domain" description="HTH arsR-type" evidence="4">
    <location>
        <begin position="39"/>
        <end position="129"/>
    </location>
</feature>
<dbReference type="OrthoDB" id="46231at2157"/>
<dbReference type="FunCoup" id="H1Z204">
    <property type="interactions" value="5"/>
</dbReference>
<dbReference type="HOGENOM" id="CLU_097806_7_3_2"/>
<dbReference type="Pfam" id="PF01022">
    <property type="entry name" value="HTH_5"/>
    <property type="match status" value="1"/>
</dbReference>
<dbReference type="SMART" id="SM00418">
    <property type="entry name" value="HTH_ARSR"/>
    <property type="match status" value="1"/>
</dbReference>
<evidence type="ECO:0000259" key="4">
    <source>
        <dbReference type="PROSITE" id="PS50987"/>
    </source>
</evidence>
<dbReference type="CDD" id="cd00090">
    <property type="entry name" value="HTH_ARSR"/>
    <property type="match status" value="1"/>
</dbReference>
<reference evidence="5 6" key="1">
    <citation type="submission" date="2011-10" db="EMBL/GenBank/DDBJ databases">
        <title>The Improved High-Quality Draft genome of Methanoplanus limicola DSM 2279.</title>
        <authorList>
            <consortium name="US DOE Joint Genome Institute (JGI-PGF)"/>
            <person name="Lucas S."/>
            <person name="Copeland A."/>
            <person name="Lapidus A."/>
            <person name="Glavina del Rio T."/>
            <person name="Dalin E."/>
            <person name="Tice H."/>
            <person name="Bruce D."/>
            <person name="Goodwin L."/>
            <person name="Pitluck S."/>
            <person name="Peters L."/>
            <person name="Mikhailova N."/>
            <person name="Lu M."/>
            <person name="Kyrpides N."/>
            <person name="Mavromatis K."/>
            <person name="Ivanova N."/>
            <person name="Markowitz V."/>
            <person name="Cheng J.-F."/>
            <person name="Hugenholtz P."/>
            <person name="Woyke T."/>
            <person name="Wu D."/>
            <person name="Wirth R."/>
            <person name="Brambilla E.-M."/>
            <person name="Klenk H.-P."/>
            <person name="Eisen J.A."/>
        </authorList>
    </citation>
    <scope>NUCLEOTIDE SEQUENCE [LARGE SCALE GENOMIC DNA]</scope>
    <source>
        <strain evidence="5 6">DSM 2279</strain>
    </source>
</reference>
<accession>H1Z204</accession>
<dbReference type="GO" id="GO:0003677">
    <property type="term" value="F:DNA binding"/>
    <property type="evidence" value="ECO:0007669"/>
    <property type="project" value="UniProtKB-KW"/>
</dbReference>
<sequence>MSEKNRTEKIYAEIKGQSGKLLCDCDGINEIDQITDSIPSEDNIKNICIIFRALADEKRIKILSMLEIEPLCVCIIKSILEISDSRLSYHLSILKKAGLISGEQKGTWITYSLTQKGKKWLLSGKNNVQ</sequence>
<dbReference type="InterPro" id="IPR051011">
    <property type="entry name" value="Metal_resp_trans_reg"/>
</dbReference>
<evidence type="ECO:0000313" key="5">
    <source>
        <dbReference type="EMBL" id="EHQ36349.1"/>
    </source>
</evidence>
<dbReference type="SUPFAM" id="SSF46785">
    <property type="entry name" value="Winged helix' DNA-binding domain"/>
    <property type="match status" value="1"/>
</dbReference>
<dbReference type="Gene3D" id="1.10.10.10">
    <property type="entry name" value="Winged helix-like DNA-binding domain superfamily/Winged helix DNA-binding domain"/>
    <property type="match status" value="1"/>
</dbReference>
<dbReference type="InParanoid" id="H1Z204"/>
<gene>
    <name evidence="5" type="ORF">Metlim_2293</name>
</gene>
<dbReference type="InterPro" id="IPR036388">
    <property type="entry name" value="WH-like_DNA-bd_sf"/>
</dbReference>
<dbReference type="RefSeq" id="WP_004078605.1">
    <property type="nucleotide sequence ID" value="NZ_CM001436.1"/>
</dbReference>
<dbReference type="NCBIfam" id="NF033788">
    <property type="entry name" value="HTH_metalloreg"/>
    <property type="match status" value="1"/>
</dbReference>
<protein>
    <submittedName>
        <fullName evidence="5">Transcriptional regulator, ArsR family</fullName>
    </submittedName>
</protein>
<keyword evidence="6" id="KW-1185">Reference proteome</keyword>
<organism evidence="5 6">
    <name type="scientific">Methanoplanus limicola DSM 2279</name>
    <dbReference type="NCBI Taxonomy" id="937775"/>
    <lineage>
        <taxon>Archaea</taxon>
        <taxon>Methanobacteriati</taxon>
        <taxon>Methanobacteriota</taxon>
        <taxon>Stenosarchaea group</taxon>
        <taxon>Methanomicrobia</taxon>
        <taxon>Methanomicrobiales</taxon>
        <taxon>Methanomicrobiaceae</taxon>
        <taxon>Methanoplanus</taxon>
    </lineage>
</organism>
<evidence type="ECO:0000256" key="2">
    <source>
        <dbReference type="ARBA" id="ARBA00023125"/>
    </source>
</evidence>
<dbReference type="InterPro" id="IPR011991">
    <property type="entry name" value="ArsR-like_HTH"/>
</dbReference>
<dbReference type="Proteomes" id="UP000005741">
    <property type="component" value="Chromosome"/>
</dbReference>
<keyword evidence="1" id="KW-0805">Transcription regulation</keyword>
<keyword evidence="2" id="KW-0238">DNA-binding</keyword>
<evidence type="ECO:0000256" key="3">
    <source>
        <dbReference type="ARBA" id="ARBA00023163"/>
    </source>
</evidence>
<proteinExistence type="predicted"/>
<dbReference type="PROSITE" id="PS50987">
    <property type="entry name" value="HTH_ARSR_2"/>
    <property type="match status" value="1"/>
</dbReference>
<dbReference type="EMBL" id="CM001436">
    <property type="protein sequence ID" value="EHQ36349.1"/>
    <property type="molecule type" value="Genomic_DNA"/>
</dbReference>
<evidence type="ECO:0000313" key="6">
    <source>
        <dbReference type="Proteomes" id="UP000005741"/>
    </source>
</evidence>
<dbReference type="STRING" id="937775.Metlim_2293"/>